<dbReference type="eggNOG" id="KOG0586">
    <property type="taxonomic scope" value="Eukaryota"/>
</dbReference>
<evidence type="ECO:0000256" key="1">
    <source>
        <dbReference type="ARBA" id="ARBA00004496"/>
    </source>
</evidence>
<evidence type="ECO:0000256" key="8">
    <source>
        <dbReference type="PROSITE-ProRule" id="PRU10141"/>
    </source>
</evidence>
<dbReference type="EMBL" id="KB469296">
    <property type="protein sequence ID" value="EPQ60470.1"/>
    <property type="molecule type" value="Genomic_DNA"/>
</dbReference>
<dbReference type="KEGG" id="gtr:GLOTRDRAFT_68104"/>
<keyword evidence="14" id="KW-1185">Reference proteome</keyword>
<feature type="binding site" evidence="8">
    <location>
        <position position="732"/>
    </location>
    <ligand>
        <name>ATP</name>
        <dbReference type="ChEBI" id="CHEBI:30616"/>
    </ligand>
</feature>
<evidence type="ECO:0000259" key="12">
    <source>
        <dbReference type="PROSITE" id="PS51721"/>
    </source>
</evidence>
<dbReference type="GO" id="GO:0003924">
    <property type="term" value="F:GTPase activity"/>
    <property type="evidence" value="ECO:0007669"/>
    <property type="project" value="InterPro"/>
</dbReference>
<evidence type="ECO:0000256" key="2">
    <source>
        <dbReference type="ARBA" id="ARBA00005575"/>
    </source>
</evidence>
<dbReference type="PROSITE" id="PS50011">
    <property type="entry name" value="PROTEIN_KINASE_DOM"/>
    <property type="match status" value="1"/>
</dbReference>
<dbReference type="Gene3D" id="1.10.510.10">
    <property type="entry name" value="Transferase(Phosphotransferase) domain 1"/>
    <property type="match status" value="1"/>
</dbReference>
<feature type="compositionally biased region" description="Acidic residues" evidence="9">
    <location>
        <begin position="270"/>
        <end position="281"/>
    </location>
</feature>
<keyword evidence="13" id="KW-0418">Kinase</keyword>
<dbReference type="CDD" id="cd01857">
    <property type="entry name" value="HSR1_MMR1"/>
    <property type="match status" value="1"/>
</dbReference>
<dbReference type="GO" id="GO:0000054">
    <property type="term" value="P:ribosomal subunit export from nucleus"/>
    <property type="evidence" value="ECO:0007669"/>
    <property type="project" value="TreeGrafter"/>
</dbReference>
<dbReference type="InterPro" id="IPR043358">
    <property type="entry name" value="GNL1-like"/>
</dbReference>
<comment type="similarity">
    <text evidence="2">Belongs to the protein kinase superfamily. CAMK Ser/Thr protein kinase family. CHEK2 subfamily.</text>
</comment>
<protein>
    <submittedName>
        <fullName evidence="13">Kinase-like protein</fullName>
    </submittedName>
</protein>
<dbReference type="SUPFAM" id="SSF49879">
    <property type="entry name" value="SMAD/FHA domain"/>
    <property type="match status" value="1"/>
</dbReference>
<dbReference type="Proteomes" id="UP000030669">
    <property type="component" value="Unassembled WGS sequence"/>
</dbReference>
<dbReference type="InterPro" id="IPR000253">
    <property type="entry name" value="FHA_dom"/>
</dbReference>
<evidence type="ECO:0000256" key="7">
    <source>
        <dbReference type="ARBA" id="ARBA00023134"/>
    </source>
</evidence>
<dbReference type="InterPro" id="IPR000719">
    <property type="entry name" value="Prot_kinase_dom"/>
</dbReference>
<dbReference type="OMA" id="VNKADMM"/>
<dbReference type="InterPro" id="IPR011009">
    <property type="entry name" value="Kinase-like_dom_sf"/>
</dbReference>
<keyword evidence="7" id="KW-0342">GTP-binding</keyword>
<organism evidence="13 14">
    <name type="scientific">Gloeophyllum trabeum (strain ATCC 11539 / FP-39264 / Madison 617)</name>
    <name type="common">Brown rot fungus</name>
    <dbReference type="NCBI Taxonomy" id="670483"/>
    <lineage>
        <taxon>Eukaryota</taxon>
        <taxon>Fungi</taxon>
        <taxon>Dikarya</taxon>
        <taxon>Basidiomycota</taxon>
        <taxon>Agaricomycotina</taxon>
        <taxon>Agaricomycetes</taxon>
        <taxon>Gloeophyllales</taxon>
        <taxon>Gloeophyllaceae</taxon>
        <taxon>Gloeophyllum</taxon>
    </lineage>
</organism>
<feature type="domain" description="Protein kinase" evidence="11">
    <location>
        <begin position="703"/>
        <end position="992"/>
    </location>
</feature>
<dbReference type="PANTHER" id="PTHR45709:SF2">
    <property type="entry name" value="LARGE SUBUNIT GTPASE 1 HOMOLOG"/>
    <property type="match status" value="1"/>
</dbReference>
<keyword evidence="6 8" id="KW-0067">ATP-binding</keyword>
<feature type="region of interest" description="Disordered" evidence="9">
    <location>
        <begin position="263"/>
        <end position="340"/>
    </location>
</feature>
<dbReference type="PROSITE" id="PS00107">
    <property type="entry name" value="PROTEIN_KINASE_ATP"/>
    <property type="match status" value="1"/>
</dbReference>
<evidence type="ECO:0000256" key="9">
    <source>
        <dbReference type="SAM" id="MobiDB-lite"/>
    </source>
</evidence>
<keyword evidence="13" id="KW-0808">Transferase</keyword>
<dbReference type="GO" id="GO:0004672">
    <property type="term" value="F:protein kinase activity"/>
    <property type="evidence" value="ECO:0007669"/>
    <property type="project" value="InterPro"/>
</dbReference>
<dbReference type="InterPro" id="IPR008984">
    <property type="entry name" value="SMAD_FHA_dom_sf"/>
</dbReference>
<feature type="domain" description="FHA" evidence="10">
    <location>
        <begin position="657"/>
        <end position="709"/>
    </location>
</feature>
<dbReference type="Pfam" id="PF00069">
    <property type="entry name" value="Pkinase"/>
    <property type="match status" value="1"/>
</dbReference>
<dbReference type="GO" id="GO:0005525">
    <property type="term" value="F:GTP binding"/>
    <property type="evidence" value="ECO:0007669"/>
    <property type="project" value="UniProtKB-KW"/>
</dbReference>
<dbReference type="AlphaFoldDB" id="S7RZM7"/>
<evidence type="ECO:0000313" key="13">
    <source>
        <dbReference type="EMBL" id="EPQ60470.1"/>
    </source>
</evidence>
<dbReference type="PROSITE" id="PS51721">
    <property type="entry name" value="G_CP"/>
    <property type="match status" value="1"/>
</dbReference>
<dbReference type="PROSITE" id="PS00108">
    <property type="entry name" value="PROTEIN_KINASE_ST"/>
    <property type="match status" value="1"/>
</dbReference>
<keyword evidence="4 8" id="KW-0547">Nucleotide-binding</keyword>
<feature type="compositionally biased region" description="Acidic residues" evidence="9">
    <location>
        <begin position="317"/>
        <end position="336"/>
    </location>
</feature>
<dbReference type="GO" id="GO:0005829">
    <property type="term" value="C:cytosol"/>
    <property type="evidence" value="ECO:0007669"/>
    <property type="project" value="TreeGrafter"/>
</dbReference>
<dbReference type="OrthoDB" id="61815at2759"/>
<dbReference type="SUPFAM" id="SSF52540">
    <property type="entry name" value="P-loop containing nucleoside triphosphate hydrolases"/>
    <property type="match status" value="1"/>
</dbReference>
<dbReference type="PROSITE" id="PS50006">
    <property type="entry name" value="FHA_DOMAIN"/>
    <property type="match status" value="1"/>
</dbReference>
<dbReference type="eggNOG" id="KOG1424">
    <property type="taxonomic scope" value="Eukaryota"/>
</dbReference>
<name>S7RZM7_GLOTA</name>
<dbReference type="STRING" id="670483.S7RZM7"/>
<evidence type="ECO:0000259" key="11">
    <source>
        <dbReference type="PROSITE" id="PS50011"/>
    </source>
</evidence>
<feature type="domain" description="CP-type G" evidence="12">
    <location>
        <begin position="163"/>
        <end position="432"/>
    </location>
</feature>
<dbReference type="Gene3D" id="3.40.50.300">
    <property type="entry name" value="P-loop containing nucleotide triphosphate hydrolases"/>
    <property type="match status" value="1"/>
</dbReference>
<dbReference type="RefSeq" id="XP_007860872.1">
    <property type="nucleotide sequence ID" value="XM_007862681.1"/>
</dbReference>
<dbReference type="InterPro" id="IPR027417">
    <property type="entry name" value="P-loop_NTPase"/>
</dbReference>
<evidence type="ECO:0000313" key="14">
    <source>
        <dbReference type="Proteomes" id="UP000030669"/>
    </source>
</evidence>
<evidence type="ECO:0000259" key="10">
    <source>
        <dbReference type="PROSITE" id="PS50006"/>
    </source>
</evidence>
<sequence length="1010" mass="112772">MAPTKGRNQNPSGLGRAIINRKTQDARRAQESGLYTTDIDSTARLRSVTQENDLDEFLNTAQLAATDFTAERRNVKIISVPAATSHNPFLLTEEEERRTLERFRENKQRLRVPRRPPWTRDMSPQQLDRQEKDAFLEWRRGLADLQDRDSFLLTPFERNIEVWRQLWRVIERSHLVVQIVDGRNPLRFRCEDLESYVRDVEGTEGEKGTGKGKRRNLLLINKADLLTAKQRRLWADYFDEQGVQYAFFSAANATALQEARKEAWARAEAEAEAEDGGDDDSTSGSDDNHSESTPPHSESEESDEEQEGALGHAALLSEEESSDDELYFSSEEDTADGQDPRAKVLSVLELEALFVRAAPDLSTFADSSGNHPTKLVVGLVGYPNVGKSSTINSLLGEKKVSVSSTPGKTKHFQTINLSPTMTLCDCPGLVFPQFATTKADLTCDGVLPIDQMREYTGPVTLVVKRIPKEVLEATYGLSMRTSGYGQEVTASDLLIPYAISRGFMRSGQGNPDEARAARYILKDYVNAKLLYCHPPPGVPEDDFNQQTRELALKRMAGKKKAPVTRVVKKADTFVPTASPSNGQAASTADGFKSDNLDREFFQANSGLSSRAFIKGARKNGKEFSRPNTLPHQNSVADDGTPPLVLRVVVALSVNKPVTIGRNPAICSYLLSDIVVSSVHCKVYAVPSGDGGVIVSCQQIGAYTVTSHRLGQGSFASVHLALDPANHRQVACKIIKTKKEHELRGVMKEVRILLALNHPNINRAYNVEVNGKFLHIFLQLCTGGDLFAYIVSRKETEHRLCEGEAKYIMYQLLRGLTYLHNKMICHRDLKPENILLHAPGSYPRILIADFGLARPKAYQETLNACGTVCYLPPEAILALDHKDRGYVGMPSDCWSAGVILYIMLTGSHPFDYGPYDYESSRQHGGTEQSYSQFSQASVDRNRIVKERIINYELEFDQSIWKTVPDAQALVSRLLIYDYQQRATVYGAMRSSWIRSDLQDLENAYRTRISSS</sequence>
<dbReference type="InterPro" id="IPR017441">
    <property type="entry name" value="Protein_kinase_ATP_BS"/>
</dbReference>
<evidence type="ECO:0000256" key="4">
    <source>
        <dbReference type="ARBA" id="ARBA00022741"/>
    </source>
</evidence>
<evidence type="ECO:0000256" key="5">
    <source>
        <dbReference type="ARBA" id="ARBA00022801"/>
    </source>
</evidence>
<dbReference type="GO" id="GO:0005524">
    <property type="term" value="F:ATP binding"/>
    <property type="evidence" value="ECO:0007669"/>
    <property type="project" value="UniProtKB-UniRule"/>
</dbReference>
<dbReference type="Pfam" id="PF01926">
    <property type="entry name" value="MMR_HSR1"/>
    <property type="match status" value="1"/>
</dbReference>
<gene>
    <name evidence="13" type="ORF">GLOTRDRAFT_68104</name>
</gene>
<evidence type="ECO:0000256" key="6">
    <source>
        <dbReference type="ARBA" id="ARBA00022840"/>
    </source>
</evidence>
<dbReference type="PANTHER" id="PTHR45709">
    <property type="entry name" value="LARGE SUBUNIT GTPASE 1 HOMOLOG-RELATED"/>
    <property type="match status" value="1"/>
</dbReference>
<dbReference type="SUPFAM" id="SSF56112">
    <property type="entry name" value="Protein kinase-like (PK-like)"/>
    <property type="match status" value="1"/>
</dbReference>
<dbReference type="InterPro" id="IPR008271">
    <property type="entry name" value="Ser/Thr_kinase_AS"/>
</dbReference>
<evidence type="ECO:0000256" key="3">
    <source>
        <dbReference type="ARBA" id="ARBA00022490"/>
    </source>
</evidence>
<accession>S7RZM7</accession>
<keyword evidence="3" id="KW-0963">Cytoplasm</keyword>
<dbReference type="InterPro" id="IPR006073">
    <property type="entry name" value="GTP-bd"/>
</dbReference>
<proteinExistence type="inferred from homology"/>
<dbReference type="GeneID" id="19307856"/>
<comment type="subcellular location">
    <subcellularLocation>
        <location evidence="1">Cytoplasm</location>
    </subcellularLocation>
</comment>
<dbReference type="InterPro" id="IPR030378">
    <property type="entry name" value="G_CP_dom"/>
</dbReference>
<keyword evidence="5" id="KW-0378">Hydrolase</keyword>
<dbReference type="HOGENOM" id="CLU_011072_0_0_1"/>
<reference evidence="13 14" key="1">
    <citation type="journal article" date="2012" name="Science">
        <title>The Paleozoic origin of enzymatic lignin decomposition reconstructed from 31 fungal genomes.</title>
        <authorList>
            <person name="Floudas D."/>
            <person name="Binder M."/>
            <person name="Riley R."/>
            <person name="Barry K."/>
            <person name="Blanchette R.A."/>
            <person name="Henrissat B."/>
            <person name="Martinez A.T."/>
            <person name="Otillar R."/>
            <person name="Spatafora J.W."/>
            <person name="Yadav J.S."/>
            <person name="Aerts A."/>
            <person name="Benoit I."/>
            <person name="Boyd A."/>
            <person name="Carlson A."/>
            <person name="Copeland A."/>
            <person name="Coutinho P.M."/>
            <person name="de Vries R.P."/>
            <person name="Ferreira P."/>
            <person name="Findley K."/>
            <person name="Foster B."/>
            <person name="Gaskell J."/>
            <person name="Glotzer D."/>
            <person name="Gorecki P."/>
            <person name="Heitman J."/>
            <person name="Hesse C."/>
            <person name="Hori C."/>
            <person name="Igarashi K."/>
            <person name="Jurgens J.A."/>
            <person name="Kallen N."/>
            <person name="Kersten P."/>
            <person name="Kohler A."/>
            <person name="Kuees U."/>
            <person name="Kumar T.K.A."/>
            <person name="Kuo A."/>
            <person name="LaButti K."/>
            <person name="Larrondo L.F."/>
            <person name="Lindquist E."/>
            <person name="Ling A."/>
            <person name="Lombard V."/>
            <person name="Lucas S."/>
            <person name="Lundell T."/>
            <person name="Martin R."/>
            <person name="McLaughlin D.J."/>
            <person name="Morgenstern I."/>
            <person name="Morin E."/>
            <person name="Murat C."/>
            <person name="Nagy L.G."/>
            <person name="Nolan M."/>
            <person name="Ohm R.A."/>
            <person name="Patyshakuliyeva A."/>
            <person name="Rokas A."/>
            <person name="Ruiz-Duenas F.J."/>
            <person name="Sabat G."/>
            <person name="Salamov A."/>
            <person name="Samejima M."/>
            <person name="Schmutz J."/>
            <person name="Slot J.C."/>
            <person name="St John F."/>
            <person name="Stenlid J."/>
            <person name="Sun H."/>
            <person name="Sun S."/>
            <person name="Syed K."/>
            <person name="Tsang A."/>
            <person name="Wiebenga A."/>
            <person name="Young D."/>
            <person name="Pisabarro A."/>
            <person name="Eastwood D.C."/>
            <person name="Martin F."/>
            <person name="Cullen D."/>
            <person name="Grigoriev I.V."/>
            <person name="Hibbett D.S."/>
        </authorList>
    </citation>
    <scope>NUCLEOTIDE SEQUENCE [LARGE SCALE GENOMIC DNA]</scope>
    <source>
        <strain evidence="13 14">ATCC 11539</strain>
    </source>
</reference>
<dbReference type="SMART" id="SM00220">
    <property type="entry name" value="S_TKc"/>
    <property type="match status" value="1"/>
</dbReference>